<proteinExistence type="predicted"/>
<organism evidence="1 2">
    <name type="scientific">Barrientosiimonas humi</name>
    <dbReference type="NCBI Taxonomy" id="999931"/>
    <lineage>
        <taxon>Bacteria</taxon>
        <taxon>Bacillati</taxon>
        <taxon>Actinomycetota</taxon>
        <taxon>Actinomycetes</taxon>
        <taxon>Micrococcales</taxon>
        <taxon>Dermacoccaceae</taxon>
        <taxon>Barrientosiimonas</taxon>
    </lineage>
</organism>
<dbReference type="Proteomes" id="UP000318336">
    <property type="component" value="Unassembled WGS sequence"/>
</dbReference>
<sequence length="146" mass="15582">MDPQQNARAVAARARLETVKRSYPGQVDGAYIVQGRLHAIPTTKAAEQALRSQGIVPEPGKVPEKELRAKQQRFELALKKQGIPFPVGIGTDVEYGTVSVDVLDVSPSRPAVTDLARQFGVAVNVITTQEVPAFSVQPTGGRGGLP</sequence>
<gene>
    <name evidence="1" type="ORF">FB554_1070</name>
</gene>
<dbReference type="EMBL" id="VFOK01000001">
    <property type="protein sequence ID" value="TQL32937.1"/>
    <property type="molecule type" value="Genomic_DNA"/>
</dbReference>
<accession>A0A542XAU0</accession>
<dbReference type="RefSeq" id="WP_170206785.1">
    <property type="nucleotide sequence ID" value="NZ_CAJTBP010000001.1"/>
</dbReference>
<evidence type="ECO:0000313" key="2">
    <source>
        <dbReference type="Proteomes" id="UP000318336"/>
    </source>
</evidence>
<evidence type="ECO:0000313" key="1">
    <source>
        <dbReference type="EMBL" id="TQL32937.1"/>
    </source>
</evidence>
<keyword evidence="2" id="KW-1185">Reference proteome</keyword>
<dbReference type="AlphaFoldDB" id="A0A542XAU0"/>
<protein>
    <submittedName>
        <fullName evidence="1">Uncharacterized protein</fullName>
    </submittedName>
</protein>
<name>A0A542XAU0_9MICO</name>
<reference evidence="1 2" key="1">
    <citation type="submission" date="2019-06" db="EMBL/GenBank/DDBJ databases">
        <title>Sequencing the genomes of 1000 actinobacteria strains.</title>
        <authorList>
            <person name="Klenk H.-P."/>
        </authorList>
    </citation>
    <scope>NUCLEOTIDE SEQUENCE [LARGE SCALE GENOMIC DNA]</scope>
    <source>
        <strain evidence="1 2">DSM 24617</strain>
    </source>
</reference>
<comment type="caution">
    <text evidence="1">The sequence shown here is derived from an EMBL/GenBank/DDBJ whole genome shotgun (WGS) entry which is preliminary data.</text>
</comment>